<organism evidence="2">
    <name type="scientific">candidate division WOR-3 bacterium</name>
    <dbReference type="NCBI Taxonomy" id="2052148"/>
    <lineage>
        <taxon>Bacteria</taxon>
        <taxon>Bacteria division WOR-3</taxon>
    </lineage>
</organism>
<keyword evidence="1" id="KW-0472">Membrane</keyword>
<evidence type="ECO:0000256" key="1">
    <source>
        <dbReference type="SAM" id="Phobius"/>
    </source>
</evidence>
<dbReference type="AlphaFoldDB" id="A0A7C0XD13"/>
<evidence type="ECO:0000313" key="2">
    <source>
        <dbReference type="EMBL" id="HDM90218.1"/>
    </source>
</evidence>
<keyword evidence="1" id="KW-1133">Transmembrane helix</keyword>
<dbReference type="EMBL" id="DRBW01000132">
    <property type="protein sequence ID" value="HDM90218.1"/>
    <property type="molecule type" value="Genomic_DNA"/>
</dbReference>
<name>A0A7C0XD13_UNCW3</name>
<gene>
    <name evidence="2" type="ORF">ENG67_03305</name>
</gene>
<accession>A0A7C0XD13</accession>
<keyword evidence="1" id="KW-0812">Transmembrane</keyword>
<proteinExistence type="predicted"/>
<feature type="transmembrane region" description="Helical" evidence="1">
    <location>
        <begin position="6"/>
        <end position="24"/>
    </location>
</feature>
<protein>
    <submittedName>
        <fullName evidence="2">Uncharacterized protein</fullName>
    </submittedName>
</protein>
<reference evidence="2" key="1">
    <citation type="journal article" date="2020" name="mSystems">
        <title>Genome- and Community-Level Interaction Insights into Carbon Utilization and Element Cycling Functions of Hydrothermarchaeota in Hydrothermal Sediment.</title>
        <authorList>
            <person name="Zhou Z."/>
            <person name="Liu Y."/>
            <person name="Xu W."/>
            <person name="Pan J."/>
            <person name="Luo Z.H."/>
            <person name="Li M."/>
        </authorList>
    </citation>
    <scope>NUCLEOTIDE SEQUENCE [LARGE SCALE GENOMIC DNA]</scope>
    <source>
        <strain evidence="2">HyVt-237</strain>
    </source>
</reference>
<sequence length="142" mass="16189">MGKKAILWGVIINTALFSACIPLTRPTEEGLRKKVEYVWQQRLKGNWGATWDVLCPEFKKGISRDVFGRGSAPVREYEILSIEISPDERRAKVKLSMTVEHMGFKFKGIPTEEEWLFENGEWCLVLKPPKPPFGSTKPSPPQ</sequence>
<dbReference type="Proteomes" id="UP000885931">
    <property type="component" value="Unassembled WGS sequence"/>
</dbReference>
<comment type="caution">
    <text evidence="2">The sequence shown here is derived from an EMBL/GenBank/DDBJ whole genome shotgun (WGS) entry which is preliminary data.</text>
</comment>
<dbReference type="PROSITE" id="PS51257">
    <property type="entry name" value="PROKAR_LIPOPROTEIN"/>
    <property type="match status" value="1"/>
</dbReference>